<evidence type="ECO:0000313" key="2">
    <source>
        <dbReference type="EMBL" id="CAI9757135.1"/>
    </source>
</evidence>
<feature type="region of interest" description="Disordered" evidence="1">
    <location>
        <begin position="92"/>
        <end position="135"/>
    </location>
</feature>
<evidence type="ECO:0000313" key="3">
    <source>
        <dbReference type="Proteomes" id="UP000834106"/>
    </source>
</evidence>
<sequence length="209" mass="22169">MPKGYVGGMSEPEWTFRLERMLQATADGTRVTKLGGKCENVAFWETYVGARVRGPTDRLRLSFGDEDSCVNVNKPDFRELDLGSPVSTLRTRQAGLTATATSSSSSSSGSVSRKTSGGPSPTLSKRPIPKKNHSGELLGCSVESSLSTVRHFKPGHTQSYSGGTLPLIHSGGGGSVNSPSVNVLPTRNICPSGRILAWGAGPLKSMFWV</sequence>
<keyword evidence="3" id="KW-1185">Reference proteome</keyword>
<reference evidence="2" key="1">
    <citation type="submission" date="2023-05" db="EMBL/GenBank/DDBJ databases">
        <authorList>
            <person name="Huff M."/>
        </authorList>
    </citation>
    <scope>NUCLEOTIDE SEQUENCE</scope>
</reference>
<dbReference type="EMBL" id="OU503037">
    <property type="protein sequence ID" value="CAI9757135.1"/>
    <property type="molecule type" value="Genomic_DNA"/>
</dbReference>
<organism evidence="2 3">
    <name type="scientific">Fraxinus pennsylvanica</name>
    <dbReference type="NCBI Taxonomy" id="56036"/>
    <lineage>
        <taxon>Eukaryota</taxon>
        <taxon>Viridiplantae</taxon>
        <taxon>Streptophyta</taxon>
        <taxon>Embryophyta</taxon>
        <taxon>Tracheophyta</taxon>
        <taxon>Spermatophyta</taxon>
        <taxon>Magnoliopsida</taxon>
        <taxon>eudicotyledons</taxon>
        <taxon>Gunneridae</taxon>
        <taxon>Pentapetalae</taxon>
        <taxon>asterids</taxon>
        <taxon>lamiids</taxon>
        <taxon>Lamiales</taxon>
        <taxon>Oleaceae</taxon>
        <taxon>Oleeae</taxon>
        <taxon>Fraxinus</taxon>
    </lineage>
</organism>
<proteinExistence type="predicted"/>
<name>A0AAD2DME0_9LAMI</name>
<accession>A0AAD2DME0</accession>
<gene>
    <name evidence="2" type="ORF">FPE_LOCUS4565</name>
</gene>
<dbReference type="Proteomes" id="UP000834106">
    <property type="component" value="Chromosome 2"/>
</dbReference>
<feature type="compositionally biased region" description="Low complexity" evidence="1">
    <location>
        <begin position="94"/>
        <end position="118"/>
    </location>
</feature>
<evidence type="ECO:0000256" key="1">
    <source>
        <dbReference type="SAM" id="MobiDB-lite"/>
    </source>
</evidence>
<dbReference type="AlphaFoldDB" id="A0AAD2DME0"/>
<protein>
    <submittedName>
        <fullName evidence="2">Uncharacterized protein</fullName>
    </submittedName>
</protein>